<dbReference type="PATRIC" id="fig|414004.10.peg.1404"/>
<accession>A0RXT7</accession>
<dbReference type="EMBL" id="DP000238">
    <property type="protein sequence ID" value="ABK78154.1"/>
    <property type="molecule type" value="Genomic_DNA"/>
</dbReference>
<sequence>MQYFQAVQTGKQRAGKSQKRLFDIAGFAMLILTNKKTNGVFSPVGEEDYGAVIAVPEGFAAILVDGDGYTKAQTKALPKEEAVKIYRKALETGVEKFSGKEVMIWSEYYPVIEDV</sequence>
<protein>
    <submittedName>
        <fullName evidence="1">Uncharacterized protein</fullName>
    </submittedName>
</protein>
<dbReference type="HOGENOM" id="CLU_2021399_0_0_2"/>
<keyword evidence="2" id="KW-1185">Reference proteome</keyword>
<organism evidence="1 2">
    <name type="scientific">Cenarchaeum symbiosum (strain A)</name>
    <dbReference type="NCBI Taxonomy" id="414004"/>
    <lineage>
        <taxon>Archaea</taxon>
        <taxon>Nitrososphaerota</taxon>
        <taxon>Candidatus Cenarchaeales</taxon>
        <taxon>Candidatus Cenarchaeaceae</taxon>
        <taxon>Candidatus Cenarchaeum</taxon>
    </lineage>
</organism>
<dbReference type="EnsemblBacteria" id="ABK78154">
    <property type="protein sequence ID" value="ABK78154"/>
    <property type="gene ID" value="CENSYa_1532"/>
</dbReference>
<proteinExistence type="predicted"/>
<reference evidence="1 2" key="1">
    <citation type="journal article" date="2006" name="Proc. Natl. Acad. Sci. U.S.A.">
        <title>Genomic analysis of the uncultivated marine crenarchaeote Cenarchaeum symbiosum.</title>
        <authorList>
            <person name="Hallam S.J."/>
            <person name="Konstantinidis K.T."/>
            <person name="Putnam N."/>
            <person name="Schleper C."/>
            <person name="Watanabe Y."/>
            <person name="Sugahara J."/>
            <person name="Preston C."/>
            <person name="de la Torre J."/>
            <person name="Richardson P.M."/>
            <person name="DeLong E.F."/>
        </authorList>
    </citation>
    <scope>NUCLEOTIDE SEQUENCE [LARGE SCALE GENOMIC DNA]</scope>
    <source>
        <strain evidence="2">A</strain>
    </source>
</reference>
<dbReference type="KEGG" id="csy:CENSYa_1532"/>
<evidence type="ECO:0000313" key="2">
    <source>
        <dbReference type="Proteomes" id="UP000000758"/>
    </source>
</evidence>
<dbReference type="Proteomes" id="UP000000758">
    <property type="component" value="Chromosome"/>
</dbReference>
<dbReference type="AlphaFoldDB" id="A0RXT7"/>
<evidence type="ECO:0000313" key="1">
    <source>
        <dbReference type="EMBL" id="ABK78154.1"/>
    </source>
</evidence>
<gene>
    <name evidence="1" type="ordered locus">CENSYa_1532</name>
</gene>
<name>A0RXT7_CENSY</name>